<gene>
    <name evidence="7" type="ORF">FOZ76_16915</name>
</gene>
<dbReference type="PANTHER" id="PTHR30468">
    <property type="entry name" value="ALPHA-KETOGLUTARATE-DEPENDENT SULFONATE DIOXYGENASE"/>
    <property type="match status" value="1"/>
</dbReference>
<dbReference type="PANTHER" id="PTHR30468:SF1">
    <property type="entry name" value="ALPHA-KETOGLUTARATE-DEPENDENT SULFONATE DIOXYGENASE"/>
    <property type="match status" value="1"/>
</dbReference>
<accession>A0A556AJN1</accession>
<dbReference type="InterPro" id="IPR051323">
    <property type="entry name" value="AtsK-like"/>
</dbReference>
<evidence type="ECO:0000313" key="8">
    <source>
        <dbReference type="Proteomes" id="UP000318405"/>
    </source>
</evidence>
<keyword evidence="4" id="KW-0560">Oxidoreductase</keyword>
<evidence type="ECO:0000256" key="1">
    <source>
        <dbReference type="ARBA" id="ARBA00005896"/>
    </source>
</evidence>
<dbReference type="Gene3D" id="3.60.130.10">
    <property type="entry name" value="Clavaminate synthase-like"/>
    <property type="match status" value="1"/>
</dbReference>
<keyword evidence="8" id="KW-1185">Reference proteome</keyword>
<comment type="similarity">
    <text evidence="1">Belongs to the TfdA dioxygenase family.</text>
</comment>
<evidence type="ECO:0000256" key="4">
    <source>
        <dbReference type="ARBA" id="ARBA00023002"/>
    </source>
</evidence>
<dbReference type="Proteomes" id="UP000318405">
    <property type="component" value="Unassembled WGS sequence"/>
</dbReference>
<dbReference type="GO" id="GO:0046872">
    <property type="term" value="F:metal ion binding"/>
    <property type="evidence" value="ECO:0007669"/>
    <property type="project" value="UniProtKB-KW"/>
</dbReference>
<dbReference type="GO" id="GO:0005737">
    <property type="term" value="C:cytoplasm"/>
    <property type="evidence" value="ECO:0007669"/>
    <property type="project" value="TreeGrafter"/>
</dbReference>
<evidence type="ECO:0000313" key="7">
    <source>
        <dbReference type="EMBL" id="TSH93065.1"/>
    </source>
</evidence>
<comment type="caution">
    <text evidence="7">The sequence shown here is derived from an EMBL/GenBank/DDBJ whole genome shotgun (WGS) entry which is preliminary data.</text>
</comment>
<evidence type="ECO:0000256" key="3">
    <source>
        <dbReference type="ARBA" id="ARBA00022964"/>
    </source>
</evidence>
<dbReference type="OrthoDB" id="8893262at2"/>
<keyword evidence="3 7" id="KW-0223">Dioxygenase</keyword>
<organism evidence="7 8">
    <name type="scientific">Verticiella sediminum</name>
    <dbReference type="NCBI Taxonomy" id="1247510"/>
    <lineage>
        <taxon>Bacteria</taxon>
        <taxon>Pseudomonadati</taxon>
        <taxon>Pseudomonadota</taxon>
        <taxon>Betaproteobacteria</taxon>
        <taxon>Burkholderiales</taxon>
        <taxon>Alcaligenaceae</taxon>
        <taxon>Verticiella</taxon>
    </lineage>
</organism>
<dbReference type="AlphaFoldDB" id="A0A556AJN1"/>
<dbReference type="InterPro" id="IPR042098">
    <property type="entry name" value="TauD-like_sf"/>
</dbReference>
<proteinExistence type="inferred from homology"/>
<sequence length="274" mass="30883">MRIEPLDAPLGCEVLDADLSRPLDEGDIAAIRQAFLEHGVLIARGQELAEPELIRFARSFGPQEPYESTLKDYLQPGHPELLVLSNIVENGRRLGVQDGGQYWHTDRSYVERPAWSSVLHAKCVPSDAHGNPLGDTLFSSSVVAFAALSAGERARLRTLRARHEYVFRFSRPNDSMPAVDHPVVLRHPLTGAECLYVNAGFTKEIPGLPPEESRQLLESLYEHAARPEFVYRHRWQPGDVLMWDNYSTQHKAVGNYGEIPRLMWRATIQGFALH</sequence>
<dbReference type="EMBL" id="VLTJ01000029">
    <property type="protein sequence ID" value="TSH93065.1"/>
    <property type="molecule type" value="Genomic_DNA"/>
</dbReference>
<dbReference type="InterPro" id="IPR003819">
    <property type="entry name" value="TauD/TfdA-like"/>
</dbReference>
<dbReference type="Pfam" id="PF02668">
    <property type="entry name" value="TauD"/>
    <property type="match status" value="1"/>
</dbReference>
<keyword evidence="2" id="KW-0479">Metal-binding</keyword>
<dbReference type="GO" id="GO:0000908">
    <property type="term" value="F:taurine dioxygenase activity"/>
    <property type="evidence" value="ECO:0007669"/>
    <property type="project" value="TreeGrafter"/>
</dbReference>
<reference evidence="7 8" key="1">
    <citation type="submission" date="2019-07" db="EMBL/GenBank/DDBJ databases">
        <title>Qingshengfaniella alkalisoli gen. nov., sp. nov., isolated from saline soil.</title>
        <authorList>
            <person name="Xu L."/>
            <person name="Huang X.-X."/>
            <person name="Sun J.-Q."/>
        </authorList>
    </citation>
    <scope>NUCLEOTIDE SEQUENCE [LARGE SCALE GENOMIC DNA]</scope>
    <source>
        <strain evidence="7 8">DSM 27279</strain>
    </source>
</reference>
<dbReference type="SUPFAM" id="SSF51197">
    <property type="entry name" value="Clavaminate synthase-like"/>
    <property type="match status" value="1"/>
</dbReference>
<evidence type="ECO:0000259" key="6">
    <source>
        <dbReference type="Pfam" id="PF02668"/>
    </source>
</evidence>
<dbReference type="GO" id="GO:0006790">
    <property type="term" value="P:sulfur compound metabolic process"/>
    <property type="evidence" value="ECO:0007669"/>
    <property type="project" value="TreeGrafter"/>
</dbReference>
<name>A0A556AJN1_9BURK</name>
<evidence type="ECO:0000256" key="2">
    <source>
        <dbReference type="ARBA" id="ARBA00022723"/>
    </source>
</evidence>
<dbReference type="RefSeq" id="WP_143949432.1">
    <property type="nucleotide sequence ID" value="NZ_BAABMB010000001.1"/>
</dbReference>
<protein>
    <submittedName>
        <fullName evidence="7">TauD/TfdA family dioxygenase</fullName>
    </submittedName>
</protein>
<keyword evidence="5" id="KW-0408">Iron</keyword>
<evidence type="ECO:0000256" key="5">
    <source>
        <dbReference type="ARBA" id="ARBA00023004"/>
    </source>
</evidence>
<feature type="domain" description="TauD/TfdA-like" evidence="6">
    <location>
        <begin position="3"/>
        <end position="267"/>
    </location>
</feature>